<dbReference type="Proteomes" id="UP000515947">
    <property type="component" value="Chromosome"/>
</dbReference>
<feature type="region of interest" description="Disordered" evidence="1">
    <location>
        <begin position="141"/>
        <end position="207"/>
    </location>
</feature>
<evidence type="ECO:0000256" key="2">
    <source>
        <dbReference type="SAM" id="Phobius"/>
    </source>
</evidence>
<name>A0A7G9R7V7_9ACTN</name>
<evidence type="ECO:0000313" key="4">
    <source>
        <dbReference type="EMBL" id="QNN51682.1"/>
    </source>
</evidence>
<feature type="domain" description="DUF6542" evidence="3">
    <location>
        <begin position="18"/>
        <end position="135"/>
    </location>
</feature>
<keyword evidence="5" id="KW-1185">Reference proteome</keyword>
<organism evidence="4 5">
    <name type="scientific">Nocardioides mesophilus</name>
    <dbReference type="NCBI Taxonomy" id="433659"/>
    <lineage>
        <taxon>Bacteria</taxon>
        <taxon>Bacillati</taxon>
        <taxon>Actinomycetota</taxon>
        <taxon>Actinomycetes</taxon>
        <taxon>Propionibacteriales</taxon>
        <taxon>Nocardioidaceae</taxon>
        <taxon>Nocardioides</taxon>
    </lineage>
</organism>
<gene>
    <name evidence="4" type="ORF">H9L09_14060</name>
</gene>
<accession>A0A7G9R7V7</accession>
<evidence type="ECO:0000313" key="5">
    <source>
        <dbReference type="Proteomes" id="UP000515947"/>
    </source>
</evidence>
<dbReference type="AlphaFoldDB" id="A0A7G9R7V7"/>
<keyword evidence="2" id="KW-0812">Transmembrane</keyword>
<dbReference type="EMBL" id="CP060713">
    <property type="protein sequence ID" value="QNN51682.1"/>
    <property type="molecule type" value="Genomic_DNA"/>
</dbReference>
<feature type="transmembrane region" description="Helical" evidence="2">
    <location>
        <begin position="21"/>
        <end position="40"/>
    </location>
</feature>
<feature type="transmembrane region" description="Helical" evidence="2">
    <location>
        <begin position="68"/>
        <end position="89"/>
    </location>
</feature>
<protein>
    <recommendedName>
        <fullName evidence="3">DUF6542 domain-containing protein</fullName>
    </recommendedName>
</protein>
<evidence type="ECO:0000256" key="1">
    <source>
        <dbReference type="SAM" id="MobiDB-lite"/>
    </source>
</evidence>
<feature type="transmembrane region" description="Helical" evidence="2">
    <location>
        <begin position="46"/>
        <end position="63"/>
    </location>
</feature>
<dbReference type="RefSeq" id="WP_187577518.1">
    <property type="nucleotide sequence ID" value="NZ_CP060713.1"/>
</dbReference>
<evidence type="ECO:0000259" key="3">
    <source>
        <dbReference type="Pfam" id="PF20177"/>
    </source>
</evidence>
<dbReference type="KEGG" id="nmes:H9L09_14060"/>
<proteinExistence type="predicted"/>
<reference evidence="4 5" key="1">
    <citation type="submission" date="2020-08" db="EMBL/GenBank/DDBJ databases">
        <title>Genome sequence of Nocardioides mesophilus KACC 16243T.</title>
        <authorList>
            <person name="Hyun D.-W."/>
            <person name="Bae J.-W."/>
        </authorList>
    </citation>
    <scope>NUCLEOTIDE SEQUENCE [LARGE SCALE GENOMIC DNA]</scope>
    <source>
        <strain evidence="4 5">KACC 16243</strain>
    </source>
</reference>
<dbReference type="InterPro" id="IPR046672">
    <property type="entry name" value="DUF6542"/>
</dbReference>
<feature type="transmembrane region" description="Helical" evidence="2">
    <location>
        <begin position="109"/>
        <end position="129"/>
    </location>
</feature>
<dbReference type="Pfam" id="PF20177">
    <property type="entry name" value="DUF6542"/>
    <property type="match status" value="1"/>
</dbReference>
<sequence length="207" mass="21972">MSSARTPRRTLWEEGRHPGRLVRTVAVTALLLTAFIDVLLSEQLSLLFDVVFVALCLAAALAVRPRDFFIVGVLPPLMMFGVVLLLSFVSRDVVAEPGDGVVQAVVSGLAHHAGALVTGYLLTFFVLAVRQAVLRNGGTIRAAGRRSPRPAASRSPARPGANRSPARPTNRVAEPVPAPRPDLTDGTPPDTVELPPQRTGSGARLHG</sequence>
<keyword evidence="2" id="KW-1133">Transmembrane helix</keyword>
<feature type="compositionally biased region" description="Low complexity" evidence="1">
    <location>
        <begin position="149"/>
        <end position="168"/>
    </location>
</feature>
<keyword evidence="2" id="KW-0472">Membrane</keyword>